<organism evidence="2 3">
    <name type="scientific">Chrysochromulina tobinii</name>
    <dbReference type="NCBI Taxonomy" id="1460289"/>
    <lineage>
        <taxon>Eukaryota</taxon>
        <taxon>Haptista</taxon>
        <taxon>Haptophyta</taxon>
        <taxon>Prymnesiophyceae</taxon>
        <taxon>Prymnesiales</taxon>
        <taxon>Chrysochromulinaceae</taxon>
        <taxon>Chrysochromulina</taxon>
    </lineage>
</organism>
<dbReference type="AlphaFoldDB" id="A0A0M0K3W2"/>
<reference evidence="3" key="1">
    <citation type="journal article" date="2015" name="PLoS Genet.">
        <title>Genome Sequence and Transcriptome Analyses of Chrysochromulina tobin: Metabolic Tools for Enhanced Algal Fitness in the Prominent Order Prymnesiales (Haptophyceae).</title>
        <authorList>
            <person name="Hovde B.T."/>
            <person name="Deodato C.R."/>
            <person name="Hunsperger H.M."/>
            <person name="Ryken S.A."/>
            <person name="Yost W."/>
            <person name="Jha R.K."/>
            <person name="Patterson J."/>
            <person name="Monnat R.J. Jr."/>
            <person name="Barlow S.B."/>
            <person name="Starkenburg S.R."/>
            <person name="Cattolico R.A."/>
        </authorList>
    </citation>
    <scope>NUCLEOTIDE SEQUENCE</scope>
    <source>
        <strain evidence="3">CCMP291</strain>
    </source>
</reference>
<keyword evidence="3" id="KW-1185">Reference proteome</keyword>
<dbReference type="EMBL" id="JWZX01001552">
    <property type="protein sequence ID" value="KOO33302.1"/>
    <property type="molecule type" value="Genomic_DNA"/>
</dbReference>
<comment type="caution">
    <text evidence="2">The sequence shown here is derived from an EMBL/GenBank/DDBJ whole genome shotgun (WGS) entry which is preliminary data.</text>
</comment>
<sequence>MVFGTGQAIKNWLQAWLIDALDRFFVDVDISAGDISAGGQLELHDLHLRPSLLPPSVPLTLEVGTIQRVAIEVSLLKLSVKICVSGVRARFVPRAAPVDAADAIEQAAAAQLEAVRRALEAERERERSGGDGEQRARSSSSGDGIGLGGMFEYMLGRLIARLIHNISLSVDDVAIEMELAPPPVPSLAAAPPSEQPAWAAAVLGLRLQAAHVLTTDSQWRPATDTEDDACMHKVVELIGLALFPRGTPAPTTALPPGRPTDRARDGAPETAPRFLVADVCCSPVLLAADEWQVSATECD</sequence>
<evidence type="ECO:0000256" key="1">
    <source>
        <dbReference type="SAM" id="MobiDB-lite"/>
    </source>
</evidence>
<proteinExistence type="predicted"/>
<accession>A0A0M0K3W2</accession>
<gene>
    <name evidence="2" type="ORF">Ctob_010553</name>
</gene>
<protein>
    <recommendedName>
        <fullName evidence="4">Chorein N-terminal domain-containing protein</fullName>
    </recommendedName>
</protein>
<name>A0A0M0K3W2_9EUKA</name>
<feature type="compositionally biased region" description="Basic and acidic residues" evidence="1">
    <location>
        <begin position="120"/>
        <end position="136"/>
    </location>
</feature>
<dbReference type="Proteomes" id="UP000037460">
    <property type="component" value="Unassembled WGS sequence"/>
</dbReference>
<evidence type="ECO:0000313" key="2">
    <source>
        <dbReference type="EMBL" id="KOO33302.1"/>
    </source>
</evidence>
<feature type="region of interest" description="Disordered" evidence="1">
    <location>
        <begin position="248"/>
        <end position="267"/>
    </location>
</feature>
<evidence type="ECO:0008006" key="4">
    <source>
        <dbReference type="Google" id="ProtNLM"/>
    </source>
</evidence>
<evidence type="ECO:0000313" key="3">
    <source>
        <dbReference type="Proteomes" id="UP000037460"/>
    </source>
</evidence>
<feature type="region of interest" description="Disordered" evidence="1">
    <location>
        <begin position="120"/>
        <end position="141"/>
    </location>
</feature>